<gene>
    <name evidence="4" type="ORF">L0668_19710</name>
</gene>
<dbReference type="SMART" id="SM00052">
    <property type="entry name" value="EAL"/>
    <property type="match status" value="1"/>
</dbReference>
<dbReference type="Pfam" id="PF00990">
    <property type="entry name" value="GGDEF"/>
    <property type="match status" value="1"/>
</dbReference>
<dbReference type="PROSITE" id="PS50883">
    <property type="entry name" value="EAL"/>
    <property type="match status" value="1"/>
</dbReference>
<keyword evidence="1" id="KW-1133">Transmembrane helix</keyword>
<dbReference type="PANTHER" id="PTHR33121:SF70">
    <property type="entry name" value="SIGNALING PROTEIN YKOW"/>
    <property type="match status" value="1"/>
</dbReference>
<dbReference type="PROSITE" id="PS50887">
    <property type="entry name" value="GGDEF"/>
    <property type="match status" value="1"/>
</dbReference>
<dbReference type="RefSeq" id="WP_235314447.1">
    <property type="nucleotide sequence ID" value="NZ_JAKGAS010000018.1"/>
</dbReference>
<evidence type="ECO:0000259" key="3">
    <source>
        <dbReference type="PROSITE" id="PS50887"/>
    </source>
</evidence>
<dbReference type="EMBL" id="JAKGAS010000018">
    <property type="protein sequence ID" value="MCF2950345.1"/>
    <property type="molecule type" value="Genomic_DNA"/>
</dbReference>
<dbReference type="InterPro" id="IPR000160">
    <property type="entry name" value="GGDEF_dom"/>
</dbReference>
<dbReference type="InterPro" id="IPR043128">
    <property type="entry name" value="Rev_trsase/Diguanyl_cyclase"/>
</dbReference>
<organism evidence="4 5">
    <name type="scientific">Paraglaciecola algarum</name>
    <dbReference type="NCBI Taxonomy" id="3050085"/>
    <lineage>
        <taxon>Bacteria</taxon>
        <taxon>Pseudomonadati</taxon>
        <taxon>Pseudomonadota</taxon>
        <taxon>Gammaproteobacteria</taxon>
        <taxon>Alteromonadales</taxon>
        <taxon>Alteromonadaceae</taxon>
        <taxon>Paraglaciecola</taxon>
    </lineage>
</organism>
<keyword evidence="1" id="KW-0812">Transmembrane</keyword>
<proteinExistence type="predicted"/>
<feature type="transmembrane region" description="Helical" evidence="1">
    <location>
        <begin position="12"/>
        <end position="30"/>
    </location>
</feature>
<feature type="domain" description="EAL" evidence="2">
    <location>
        <begin position="496"/>
        <end position="749"/>
    </location>
</feature>
<dbReference type="Gene3D" id="3.30.70.270">
    <property type="match status" value="1"/>
</dbReference>
<evidence type="ECO:0000313" key="4">
    <source>
        <dbReference type="EMBL" id="MCF2950345.1"/>
    </source>
</evidence>
<comment type="caution">
    <text evidence="4">The sequence shown here is derived from an EMBL/GenBank/DDBJ whole genome shotgun (WGS) entry which is preliminary data.</text>
</comment>
<dbReference type="SUPFAM" id="SSF55073">
    <property type="entry name" value="Nucleotide cyclase"/>
    <property type="match status" value="1"/>
</dbReference>
<dbReference type="InterPro" id="IPR050706">
    <property type="entry name" value="Cyclic-di-GMP_PDE-like"/>
</dbReference>
<sequence length="752" mass="85644">MTNKPSHSYINIIFVVILLLGVVISGFIYHTGNQIADNTKGLLTQKLPTYDLLREFNNNLTEQERFLYEFYATEDEDKFINGYLNTKQQAQKELVELLEVFGDVPPIVTTKNRYEEFNKLTDLFIQNIRSDNTDWNMAREHLSQLSEVRLAVIPQIQQLIELTKDNVKKSENYIVRDLGTVNFFVIFYALATLFIVYSVVKAWKAYLVSSAANERLSLFPKRNPNPVISLDAKNTVTFCNPASDRVLKQLGKPIGQAEFLLAPNIESYQQVILDDENIDSLLFEYAIDDFYFQCEIHWLADQLQWDVHLNDITARKKVEKELEYRASHDPDTGLKKRYELERTVKELSANQVRFSLGLIELRSYGQLVSSSGLTTASHVVKEVGISIQDIISKLGDGTCEAYRIGEKSFALISTYYLKKGQIDSLVAQIEQKISYQEFHHQYQVKLDFGFSCYPEHGQNYTQLHINSMAALDKSARSDDKSYAVFDLELGAKLAHEQKLVNDLKLALVSEEFELYFQPQLSLQSQKVIGAEVLIRWFRDGNWVSPAEFIPLAESAGLIVELGDWILRTACEKAQHLISHGFNDLVVAVNISPVQFARPDFLNNVTEVLEITGLPAQNLELEITEGVIIYNEVETLETLKALKDLGVKLAIDDFGTGYSSLSYLKKFNIDKLKIDQSFVGHIASDSADKSIVKAIIELGRNLQLTLIAEGVEELEQLTVLQDMGCDEIQGYYFSRPLAEQDFIQFMQNYHVKP</sequence>
<dbReference type="InterPro" id="IPR001633">
    <property type="entry name" value="EAL_dom"/>
</dbReference>
<keyword evidence="5" id="KW-1185">Reference proteome</keyword>
<dbReference type="CDD" id="cd01948">
    <property type="entry name" value="EAL"/>
    <property type="match status" value="1"/>
</dbReference>
<dbReference type="SUPFAM" id="SSF141868">
    <property type="entry name" value="EAL domain-like"/>
    <property type="match status" value="1"/>
</dbReference>
<dbReference type="InterPro" id="IPR029787">
    <property type="entry name" value="Nucleotide_cyclase"/>
</dbReference>
<dbReference type="SMART" id="SM00267">
    <property type="entry name" value="GGDEF"/>
    <property type="match status" value="1"/>
</dbReference>
<accession>A0ABS9DBK7</accession>
<dbReference type="PANTHER" id="PTHR33121">
    <property type="entry name" value="CYCLIC DI-GMP PHOSPHODIESTERASE PDEF"/>
    <property type="match status" value="1"/>
</dbReference>
<evidence type="ECO:0000256" key="1">
    <source>
        <dbReference type="SAM" id="Phobius"/>
    </source>
</evidence>
<feature type="domain" description="GGDEF" evidence="3">
    <location>
        <begin position="352"/>
        <end position="487"/>
    </location>
</feature>
<dbReference type="Gene3D" id="3.20.20.450">
    <property type="entry name" value="EAL domain"/>
    <property type="match status" value="1"/>
</dbReference>
<name>A0ABS9DBK7_9ALTE</name>
<dbReference type="InterPro" id="IPR035919">
    <property type="entry name" value="EAL_sf"/>
</dbReference>
<keyword evidence="1" id="KW-0472">Membrane</keyword>
<reference evidence="4 5" key="1">
    <citation type="submission" date="2022-01" db="EMBL/GenBank/DDBJ databases">
        <title>Paraglaciecola sp. G1-23.</title>
        <authorList>
            <person name="Jin M.S."/>
            <person name="Han D.M."/>
            <person name="Kim H.M."/>
            <person name="Jeon C.O."/>
        </authorList>
    </citation>
    <scope>NUCLEOTIDE SEQUENCE [LARGE SCALE GENOMIC DNA]</scope>
    <source>
        <strain evidence="4 5">G1-23</strain>
    </source>
</reference>
<protein>
    <submittedName>
        <fullName evidence="4">EAL domain-containing protein</fullName>
    </submittedName>
</protein>
<evidence type="ECO:0000313" key="5">
    <source>
        <dbReference type="Proteomes" id="UP001521137"/>
    </source>
</evidence>
<evidence type="ECO:0000259" key="2">
    <source>
        <dbReference type="PROSITE" id="PS50883"/>
    </source>
</evidence>
<dbReference type="Pfam" id="PF00563">
    <property type="entry name" value="EAL"/>
    <property type="match status" value="1"/>
</dbReference>
<feature type="transmembrane region" description="Helical" evidence="1">
    <location>
        <begin position="178"/>
        <end position="200"/>
    </location>
</feature>
<dbReference type="Proteomes" id="UP001521137">
    <property type="component" value="Unassembled WGS sequence"/>
</dbReference>